<accession>A0A0W0YUF6</accession>
<gene>
    <name evidence="1" type="ORF">Lsai_0117</name>
</gene>
<dbReference type="Proteomes" id="UP000054621">
    <property type="component" value="Unassembled WGS sequence"/>
</dbReference>
<organism evidence="1 2">
    <name type="scientific">Legionella sainthelensi</name>
    <dbReference type="NCBI Taxonomy" id="28087"/>
    <lineage>
        <taxon>Bacteria</taxon>
        <taxon>Pseudomonadati</taxon>
        <taxon>Pseudomonadota</taxon>
        <taxon>Gammaproteobacteria</taxon>
        <taxon>Legionellales</taxon>
        <taxon>Legionellaceae</taxon>
        <taxon>Legionella</taxon>
    </lineage>
</organism>
<dbReference type="OrthoDB" id="9810101at2"/>
<evidence type="ECO:0000313" key="2">
    <source>
        <dbReference type="Proteomes" id="UP000054621"/>
    </source>
</evidence>
<comment type="caution">
    <text evidence="1">The sequence shown here is derived from an EMBL/GenBank/DDBJ whole genome shotgun (WGS) entry which is preliminary data.</text>
</comment>
<evidence type="ECO:0000313" key="1">
    <source>
        <dbReference type="EMBL" id="KTD60367.1"/>
    </source>
</evidence>
<proteinExistence type="predicted"/>
<dbReference type="RefSeq" id="WP_027271706.1">
    <property type="nucleotide sequence ID" value="NZ_CAAAJE010000021.1"/>
</dbReference>
<protein>
    <submittedName>
        <fullName evidence="1">Uncharacterized protein</fullName>
    </submittedName>
</protein>
<reference evidence="1 2" key="1">
    <citation type="submission" date="2015-11" db="EMBL/GenBank/DDBJ databases">
        <title>Genomic analysis of 38 Legionella species identifies large and diverse effector repertoires.</title>
        <authorList>
            <person name="Burstein D."/>
            <person name="Amaro F."/>
            <person name="Zusman T."/>
            <person name="Lifshitz Z."/>
            <person name="Cohen O."/>
            <person name="Gilbert J.A."/>
            <person name="Pupko T."/>
            <person name="Shuman H.A."/>
            <person name="Segal G."/>
        </authorList>
    </citation>
    <scope>NUCLEOTIDE SEQUENCE [LARGE SCALE GENOMIC DNA]</scope>
    <source>
        <strain evidence="1 2">Mt.St.Helens-4</strain>
    </source>
</reference>
<dbReference type="AlphaFoldDB" id="A0A0W0YUF6"/>
<name>A0A0W0YUF6_9GAMM</name>
<dbReference type="EMBL" id="LNYV01000002">
    <property type="protein sequence ID" value="KTD60367.1"/>
    <property type="molecule type" value="Genomic_DNA"/>
</dbReference>
<sequence length="280" mass="31806">MKKIAFIDVDMTLVDNTTSAFNEGLLKFLADGEFDEVYLVTGRNANDLWQHVLQLGNKPEHWRDQLLCNIVDKLKQLKINVAGVSMPYDHYLAAQPGKGKFIIKQAGDAAEQFYFSFEREIEHLDDAKINRLVIANKFLERTGGYCYVEDPFEPVPDQELSLALPTYLAMIGDTEKKGQFEFLLQRIAANGVGLADIDLYFFDDKVENISTAKTIFSKCPNLHSSHTILVDKIHGFEVPENKVMSTLPKISQMKQVDTLFVTTNTDKGDDFEQKEPQFKL</sequence>
<dbReference type="PATRIC" id="fig|28087.4.peg.126"/>